<reference evidence="6" key="1">
    <citation type="journal article" date="2019" name="Int. J. Syst. Evol. Microbiol.">
        <title>The Global Catalogue of Microorganisms (GCM) 10K type strain sequencing project: providing services to taxonomists for standard genome sequencing and annotation.</title>
        <authorList>
            <consortium name="The Broad Institute Genomics Platform"/>
            <consortium name="The Broad Institute Genome Sequencing Center for Infectious Disease"/>
            <person name="Wu L."/>
            <person name="Ma J."/>
        </authorList>
    </citation>
    <scope>NUCLEOTIDE SEQUENCE [LARGE SCALE GENOMIC DNA]</scope>
    <source>
        <strain evidence="6">JCM 3369</strain>
    </source>
</reference>
<dbReference type="Pfam" id="PF00392">
    <property type="entry name" value="GntR"/>
    <property type="match status" value="1"/>
</dbReference>
<evidence type="ECO:0000256" key="3">
    <source>
        <dbReference type="ARBA" id="ARBA00023163"/>
    </source>
</evidence>
<gene>
    <name evidence="5" type="ORF">ACFQKB_19045</name>
</gene>
<dbReference type="CDD" id="cd07377">
    <property type="entry name" value="WHTH_GntR"/>
    <property type="match status" value="1"/>
</dbReference>
<dbReference type="InterPro" id="IPR028978">
    <property type="entry name" value="Chorismate_lyase_/UTRA_dom_sf"/>
</dbReference>
<protein>
    <submittedName>
        <fullName evidence="5">GntR family transcriptional regulator</fullName>
    </submittedName>
</protein>
<dbReference type="InterPro" id="IPR036388">
    <property type="entry name" value="WH-like_DNA-bd_sf"/>
</dbReference>
<keyword evidence="6" id="KW-1185">Reference proteome</keyword>
<keyword evidence="2" id="KW-0238">DNA-binding</keyword>
<dbReference type="RefSeq" id="WP_160823558.1">
    <property type="nucleotide sequence ID" value="NZ_JBHSXS010000010.1"/>
</dbReference>
<comment type="caution">
    <text evidence="5">The sequence shown here is derived from an EMBL/GenBank/DDBJ whole genome shotgun (WGS) entry which is preliminary data.</text>
</comment>
<evidence type="ECO:0000259" key="4">
    <source>
        <dbReference type="PROSITE" id="PS50949"/>
    </source>
</evidence>
<sequence>MRYVVAVPAEEFLAQPLTVPVGQPLRVAVYSRLAHGIRTQTFPLGTVLPKESDLGARLGVSRTVVREALMLLEEDGLIRTRRGVGRFVAHTLPRPGLEQLQPLEETLASAEQPVGAQRLEMTLQRTTDYVVRGLELDEDTNAWFCETRLSRGEEPLALVQEHIPAGAELRERIPAAADHVQQLQEGSGTLLHALGELLGPVLGPGRCTVTAGMAGATRGKLLGLRPADPVLILTQSVQLAGKAAYLAKYLIAPTGDPLSILQPAQPGAVPPSP</sequence>
<dbReference type="Gene3D" id="1.10.10.10">
    <property type="entry name" value="Winged helix-like DNA-binding domain superfamily/Winged helix DNA-binding domain"/>
    <property type="match status" value="1"/>
</dbReference>
<feature type="domain" description="HTH gntR-type" evidence="4">
    <location>
        <begin position="23"/>
        <end position="91"/>
    </location>
</feature>
<organism evidence="5 6">
    <name type="scientific">Actinomadura yumaensis</name>
    <dbReference type="NCBI Taxonomy" id="111807"/>
    <lineage>
        <taxon>Bacteria</taxon>
        <taxon>Bacillati</taxon>
        <taxon>Actinomycetota</taxon>
        <taxon>Actinomycetes</taxon>
        <taxon>Streptosporangiales</taxon>
        <taxon>Thermomonosporaceae</taxon>
        <taxon>Actinomadura</taxon>
    </lineage>
</organism>
<dbReference type="Gene3D" id="3.40.1410.10">
    <property type="entry name" value="Chorismate lyase-like"/>
    <property type="match status" value="1"/>
</dbReference>
<dbReference type="InterPro" id="IPR050679">
    <property type="entry name" value="Bact_HTH_transcr_reg"/>
</dbReference>
<dbReference type="PANTHER" id="PTHR44846:SF1">
    <property type="entry name" value="MANNOSYL-D-GLYCERATE TRANSPORT_METABOLISM SYSTEM REPRESSOR MNGR-RELATED"/>
    <property type="match status" value="1"/>
</dbReference>
<dbReference type="InterPro" id="IPR000524">
    <property type="entry name" value="Tscrpt_reg_HTH_GntR"/>
</dbReference>
<dbReference type="Proteomes" id="UP001596380">
    <property type="component" value="Unassembled WGS sequence"/>
</dbReference>
<keyword evidence="1" id="KW-0805">Transcription regulation</keyword>
<dbReference type="PROSITE" id="PS50949">
    <property type="entry name" value="HTH_GNTR"/>
    <property type="match status" value="1"/>
</dbReference>
<dbReference type="InterPro" id="IPR036390">
    <property type="entry name" value="WH_DNA-bd_sf"/>
</dbReference>
<dbReference type="SUPFAM" id="SSF46785">
    <property type="entry name" value="Winged helix' DNA-binding domain"/>
    <property type="match status" value="1"/>
</dbReference>
<evidence type="ECO:0000256" key="2">
    <source>
        <dbReference type="ARBA" id="ARBA00023125"/>
    </source>
</evidence>
<dbReference type="PANTHER" id="PTHR44846">
    <property type="entry name" value="MANNOSYL-D-GLYCERATE TRANSPORT/METABOLISM SYSTEM REPRESSOR MNGR-RELATED"/>
    <property type="match status" value="1"/>
</dbReference>
<name>A0ABW2CKS9_9ACTN</name>
<evidence type="ECO:0000313" key="6">
    <source>
        <dbReference type="Proteomes" id="UP001596380"/>
    </source>
</evidence>
<dbReference type="PRINTS" id="PR00035">
    <property type="entry name" value="HTHGNTR"/>
</dbReference>
<evidence type="ECO:0000256" key="1">
    <source>
        <dbReference type="ARBA" id="ARBA00023015"/>
    </source>
</evidence>
<dbReference type="SMART" id="SM00345">
    <property type="entry name" value="HTH_GNTR"/>
    <property type="match status" value="1"/>
</dbReference>
<proteinExistence type="predicted"/>
<accession>A0ABW2CKS9</accession>
<keyword evidence="3" id="KW-0804">Transcription</keyword>
<dbReference type="EMBL" id="JBHSXS010000010">
    <property type="protein sequence ID" value="MFC6881860.1"/>
    <property type="molecule type" value="Genomic_DNA"/>
</dbReference>
<evidence type="ECO:0000313" key="5">
    <source>
        <dbReference type="EMBL" id="MFC6881860.1"/>
    </source>
</evidence>
<dbReference type="SUPFAM" id="SSF64288">
    <property type="entry name" value="Chorismate lyase-like"/>
    <property type="match status" value="1"/>
</dbReference>